<evidence type="ECO:0000313" key="2">
    <source>
        <dbReference type="Proteomes" id="UP000536179"/>
    </source>
</evidence>
<keyword evidence="2" id="KW-1185">Reference proteome</keyword>
<proteinExistence type="predicted"/>
<gene>
    <name evidence="1" type="ORF">FHS27_004296</name>
</gene>
<protein>
    <submittedName>
        <fullName evidence="1">Uncharacterized protein</fullName>
    </submittedName>
</protein>
<dbReference type="EMBL" id="JACHXU010000016">
    <property type="protein sequence ID" value="MBB3208467.1"/>
    <property type="molecule type" value="Genomic_DNA"/>
</dbReference>
<comment type="caution">
    <text evidence="1">The sequence shown here is derived from an EMBL/GenBank/DDBJ whole genome shotgun (WGS) entry which is preliminary data.</text>
</comment>
<evidence type="ECO:0000313" key="1">
    <source>
        <dbReference type="EMBL" id="MBB3208467.1"/>
    </source>
</evidence>
<organism evidence="1 2">
    <name type="scientific">Aporhodopirellula rubra</name>
    <dbReference type="NCBI Taxonomy" id="980271"/>
    <lineage>
        <taxon>Bacteria</taxon>
        <taxon>Pseudomonadati</taxon>
        <taxon>Planctomycetota</taxon>
        <taxon>Planctomycetia</taxon>
        <taxon>Pirellulales</taxon>
        <taxon>Pirellulaceae</taxon>
        <taxon>Aporhodopirellula</taxon>
    </lineage>
</organism>
<dbReference type="AlphaFoldDB" id="A0A7W5E293"/>
<sequence>MKTKHTEQQISRDAAMLAVEWKARFARELQDAACRVAQDAAIVTSEHYHQALPHAIAALVQQTELETTPLNAREETASQRAA</sequence>
<accession>A0A7W5E293</accession>
<name>A0A7W5E293_9BACT</name>
<reference evidence="1 2" key="1">
    <citation type="submission" date="2020-08" db="EMBL/GenBank/DDBJ databases">
        <title>Genomic Encyclopedia of Type Strains, Phase III (KMG-III): the genomes of soil and plant-associated and newly described type strains.</title>
        <authorList>
            <person name="Whitman W."/>
        </authorList>
    </citation>
    <scope>NUCLEOTIDE SEQUENCE [LARGE SCALE GENOMIC DNA]</scope>
    <source>
        <strain evidence="1 2">CECT 8075</strain>
    </source>
</reference>
<dbReference type="Proteomes" id="UP000536179">
    <property type="component" value="Unassembled WGS sequence"/>
</dbReference>